<dbReference type="EMBL" id="BGPR01178035">
    <property type="protein sequence ID" value="GBM53355.1"/>
    <property type="molecule type" value="Genomic_DNA"/>
</dbReference>
<keyword evidence="2" id="KW-1185">Reference proteome</keyword>
<reference evidence="1 2" key="1">
    <citation type="journal article" date="2019" name="Sci. Rep.">
        <title>Orb-weaving spider Araneus ventricosus genome elucidates the spidroin gene catalogue.</title>
        <authorList>
            <person name="Kono N."/>
            <person name="Nakamura H."/>
            <person name="Ohtoshi R."/>
            <person name="Moran D.A.P."/>
            <person name="Shinohara A."/>
            <person name="Yoshida Y."/>
            <person name="Fujiwara M."/>
            <person name="Mori M."/>
            <person name="Tomita M."/>
            <person name="Arakawa K."/>
        </authorList>
    </citation>
    <scope>NUCLEOTIDE SEQUENCE [LARGE SCALE GENOMIC DNA]</scope>
</reference>
<name>A0A4Y2GKX1_ARAVE</name>
<comment type="caution">
    <text evidence="1">The sequence shown here is derived from an EMBL/GenBank/DDBJ whole genome shotgun (WGS) entry which is preliminary data.</text>
</comment>
<evidence type="ECO:0000313" key="1">
    <source>
        <dbReference type="EMBL" id="GBM53355.1"/>
    </source>
</evidence>
<organism evidence="1 2">
    <name type="scientific">Araneus ventricosus</name>
    <name type="common">Orbweaver spider</name>
    <name type="synonym">Epeira ventricosa</name>
    <dbReference type="NCBI Taxonomy" id="182803"/>
    <lineage>
        <taxon>Eukaryota</taxon>
        <taxon>Metazoa</taxon>
        <taxon>Ecdysozoa</taxon>
        <taxon>Arthropoda</taxon>
        <taxon>Chelicerata</taxon>
        <taxon>Arachnida</taxon>
        <taxon>Araneae</taxon>
        <taxon>Araneomorphae</taxon>
        <taxon>Entelegynae</taxon>
        <taxon>Araneoidea</taxon>
        <taxon>Araneidae</taxon>
        <taxon>Araneus</taxon>
    </lineage>
</organism>
<sequence length="77" mass="8672">LFLDGPRNFEACSDDKDDTWAGTALSELSFYTNGRMCDPRHIPHAGPPRKAKLWWNRVSSLDLPKPGHFLQATAAFK</sequence>
<proteinExistence type="predicted"/>
<dbReference type="Proteomes" id="UP000499080">
    <property type="component" value="Unassembled WGS sequence"/>
</dbReference>
<gene>
    <name evidence="1" type="ORF">AVEN_242441_1</name>
</gene>
<evidence type="ECO:0000313" key="2">
    <source>
        <dbReference type="Proteomes" id="UP000499080"/>
    </source>
</evidence>
<dbReference type="AlphaFoldDB" id="A0A4Y2GKX1"/>
<accession>A0A4Y2GKX1</accession>
<feature type="non-terminal residue" evidence="1">
    <location>
        <position position="1"/>
    </location>
</feature>
<protein>
    <submittedName>
        <fullName evidence="1">Uncharacterized protein</fullName>
    </submittedName>
</protein>